<evidence type="ECO:0000256" key="13">
    <source>
        <dbReference type="ARBA" id="ARBA00023152"/>
    </source>
</evidence>
<comment type="subunit">
    <text evidence="15">Homotetramer.</text>
</comment>
<dbReference type="AlphaFoldDB" id="A0A4V2UQ12"/>
<evidence type="ECO:0000256" key="9">
    <source>
        <dbReference type="ARBA" id="ARBA00022741"/>
    </source>
</evidence>
<evidence type="ECO:0000256" key="1">
    <source>
        <dbReference type="ARBA" id="ARBA00001946"/>
    </source>
</evidence>
<comment type="caution">
    <text evidence="18">The sequence shown here is derived from an EMBL/GenBank/DDBJ whole genome shotgun (WGS) entry which is preliminary data.</text>
</comment>
<keyword evidence="10 15" id="KW-0418">Kinase</keyword>
<feature type="binding site" description="in other chain" evidence="15">
    <location>
        <begin position="218"/>
        <end position="220"/>
    </location>
    <ligand>
        <name>ADP</name>
        <dbReference type="ChEBI" id="CHEBI:456216"/>
        <note>allosteric activator; ligand shared between dimeric partners</note>
    </ligand>
</feature>
<evidence type="ECO:0000313" key="19">
    <source>
        <dbReference type="Proteomes" id="UP000294613"/>
    </source>
</evidence>
<feature type="binding site" evidence="15">
    <location>
        <position position="166"/>
    </location>
    <ligand>
        <name>substrate</name>
        <note>ligand shared between dimeric partners</note>
    </ligand>
</feature>
<dbReference type="PRINTS" id="PR00476">
    <property type="entry name" value="PHFRCTKINASE"/>
</dbReference>
<dbReference type="InterPro" id="IPR012003">
    <property type="entry name" value="ATP_PFK_prok-type"/>
</dbReference>
<proteinExistence type="inferred from homology"/>
<dbReference type="GO" id="GO:0003872">
    <property type="term" value="F:6-phosphofructokinase activity"/>
    <property type="evidence" value="ECO:0007669"/>
    <property type="project" value="UniProtKB-UniRule"/>
</dbReference>
<feature type="binding site" description="in other chain" evidence="15">
    <location>
        <begin position="129"/>
        <end position="131"/>
    </location>
    <ligand>
        <name>substrate</name>
        <note>ligand shared between dimeric partners</note>
    </ligand>
</feature>
<dbReference type="GO" id="GO:0061621">
    <property type="term" value="P:canonical glycolysis"/>
    <property type="evidence" value="ECO:0007669"/>
    <property type="project" value="TreeGrafter"/>
</dbReference>
<comment type="activity regulation">
    <text evidence="15">Allosterically activated by ADP and other diphosphonucleosides, and allosterically inhibited by phosphoenolpyruvate.</text>
</comment>
<feature type="binding site" evidence="15">
    <location>
        <position position="15"/>
    </location>
    <ligand>
        <name>ATP</name>
        <dbReference type="ChEBI" id="CHEBI:30616"/>
    </ligand>
</feature>
<feature type="active site" description="Proton acceptor" evidence="15">
    <location>
        <position position="131"/>
    </location>
</feature>
<reference evidence="18 19" key="2">
    <citation type="submission" date="2019-03" db="EMBL/GenBank/DDBJ databases">
        <title>Genomic Encyclopedia of Type Strains, Phase IV (KMG-IV): sequencing the most valuable type-strain genomes for metagenomic binning, comparative biology and taxonomic classification.</title>
        <authorList>
            <person name="Goeker M."/>
        </authorList>
    </citation>
    <scope>NUCLEOTIDE SEQUENCE [LARGE SCALE GENOMIC DNA]</scope>
    <source>
        <strain evidence="18 19">DSM 103426</strain>
    </source>
</reference>
<evidence type="ECO:0000313" key="20">
    <source>
        <dbReference type="Proteomes" id="UP000702954"/>
    </source>
</evidence>
<dbReference type="EMBL" id="BHEO01000002">
    <property type="protein sequence ID" value="GBU03895.1"/>
    <property type="molecule type" value="Genomic_DNA"/>
</dbReference>
<dbReference type="InterPro" id="IPR000023">
    <property type="entry name" value="Phosphofructokinase_dom"/>
</dbReference>
<dbReference type="SUPFAM" id="SSF53784">
    <property type="entry name" value="Phosphofructokinase"/>
    <property type="match status" value="1"/>
</dbReference>
<comment type="pathway">
    <text evidence="4 15">Carbohydrate degradation; glycolysis; D-glyceraldehyde 3-phosphate and glycerone phosphate from D-glucose: step 3/4.</text>
</comment>
<dbReference type="GO" id="GO:0070095">
    <property type="term" value="F:fructose-6-phosphate binding"/>
    <property type="evidence" value="ECO:0007669"/>
    <property type="project" value="TreeGrafter"/>
</dbReference>
<evidence type="ECO:0000256" key="8">
    <source>
        <dbReference type="ARBA" id="ARBA00022723"/>
    </source>
</evidence>
<dbReference type="FunFam" id="3.40.50.460:FF:000002">
    <property type="entry name" value="ATP-dependent 6-phosphofructokinase"/>
    <property type="match status" value="1"/>
</dbReference>
<keyword evidence="8 15" id="KW-0479">Metal-binding</keyword>
<feature type="binding site" evidence="15">
    <location>
        <position position="248"/>
    </location>
    <ligand>
        <name>substrate</name>
        <note>ligand shared between dimeric partners</note>
    </ligand>
</feature>
<evidence type="ECO:0000256" key="12">
    <source>
        <dbReference type="ARBA" id="ARBA00022842"/>
    </source>
</evidence>
<keyword evidence="5 15" id="KW-0963">Cytoplasm</keyword>
<keyword evidence="13 15" id="KW-0324">Glycolysis</keyword>
<keyword evidence="7 15" id="KW-0808">Transferase</keyword>
<dbReference type="GO" id="GO:0048029">
    <property type="term" value="F:monosaccharide binding"/>
    <property type="evidence" value="ECO:0007669"/>
    <property type="project" value="TreeGrafter"/>
</dbReference>
<dbReference type="Gene3D" id="3.40.50.460">
    <property type="entry name" value="Phosphofructokinase domain"/>
    <property type="match status" value="1"/>
</dbReference>
<dbReference type="GO" id="GO:0005945">
    <property type="term" value="C:6-phosphofructokinase complex"/>
    <property type="evidence" value="ECO:0007669"/>
    <property type="project" value="TreeGrafter"/>
</dbReference>
<comment type="similarity">
    <text evidence="15">Belongs to the phosphofructokinase type A (PFKA) family. ATP-dependent PFK group I subfamily. Prokaryotic clade 'B1' sub-subfamily.</text>
</comment>
<dbReference type="Pfam" id="PF00365">
    <property type="entry name" value="PFK"/>
    <property type="match status" value="1"/>
</dbReference>
<dbReference type="PANTHER" id="PTHR13697">
    <property type="entry name" value="PHOSPHOFRUCTOKINASE"/>
    <property type="match status" value="1"/>
</dbReference>
<evidence type="ECO:0000256" key="11">
    <source>
        <dbReference type="ARBA" id="ARBA00022840"/>
    </source>
</evidence>
<keyword evidence="6 15" id="KW-0021">Allosteric enzyme</keyword>
<keyword evidence="20" id="KW-1185">Reference proteome</keyword>
<dbReference type="PANTHER" id="PTHR13697:SF4">
    <property type="entry name" value="ATP-DEPENDENT 6-PHOSPHOFRUCTOKINASE"/>
    <property type="match status" value="1"/>
</dbReference>
<comment type="caution">
    <text evidence="15">Lacks conserved residue(s) required for the propagation of feature annotation.</text>
</comment>
<feature type="binding site" description="in other chain" evidence="15">
    <location>
        <begin position="173"/>
        <end position="175"/>
    </location>
    <ligand>
        <name>substrate</name>
        <note>ligand shared between dimeric partners</note>
    </ligand>
</feature>
<dbReference type="InterPro" id="IPR022953">
    <property type="entry name" value="ATP_PFK"/>
</dbReference>
<keyword evidence="11 15" id="KW-0067">ATP-binding</keyword>
<evidence type="ECO:0000256" key="6">
    <source>
        <dbReference type="ARBA" id="ARBA00022533"/>
    </source>
</evidence>
<dbReference type="InterPro" id="IPR015912">
    <property type="entry name" value="Phosphofructokinase_CS"/>
</dbReference>
<dbReference type="Proteomes" id="UP000702954">
    <property type="component" value="Unassembled WGS sequence"/>
</dbReference>
<feature type="binding site" description="in other chain" evidence="15">
    <location>
        <begin position="254"/>
        <end position="257"/>
    </location>
    <ligand>
        <name>substrate</name>
        <note>ligand shared between dimeric partners</note>
    </ligand>
</feature>
<evidence type="ECO:0000256" key="4">
    <source>
        <dbReference type="ARBA" id="ARBA00004679"/>
    </source>
</evidence>
<dbReference type="PIRSF" id="PIRSF000532">
    <property type="entry name" value="ATP_PFK_prok"/>
    <property type="match status" value="1"/>
</dbReference>
<dbReference type="GO" id="GO:0006002">
    <property type="term" value="P:fructose 6-phosphate metabolic process"/>
    <property type="evidence" value="ECO:0007669"/>
    <property type="project" value="UniProtKB-UniRule"/>
</dbReference>
<feature type="binding site" evidence="15">
    <location>
        <begin position="76"/>
        <end position="77"/>
    </location>
    <ligand>
        <name>ATP</name>
        <dbReference type="ChEBI" id="CHEBI:30616"/>
    </ligand>
</feature>
<feature type="binding site" description="in other chain" evidence="15">
    <location>
        <position position="227"/>
    </location>
    <ligand>
        <name>substrate</name>
        <note>ligand shared between dimeric partners</note>
    </ligand>
</feature>
<evidence type="ECO:0000256" key="15">
    <source>
        <dbReference type="HAMAP-Rule" id="MF_00339"/>
    </source>
</evidence>
<dbReference type="GO" id="GO:0030388">
    <property type="term" value="P:fructose 1,6-bisphosphate metabolic process"/>
    <property type="evidence" value="ECO:0007669"/>
    <property type="project" value="TreeGrafter"/>
</dbReference>
<dbReference type="EMBL" id="SLZV01000010">
    <property type="protein sequence ID" value="TCS68197.1"/>
    <property type="molecule type" value="Genomic_DNA"/>
</dbReference>
<dbReference type="NCBIfam" id="TIGR02482">
    <property type="entry name" value="PFKA_ATP"/>
    <property type="match status" value="1"/>
</dbReference>
<comment type="function">
    <text evidence="2 15">Catalyzes the phosphorylation of D-fructose 6-phosphate to fructose 1,6-bisphosphate by ATP, the first committing step of glycolysis.</text>
</comment>
<sequence>MAKRIRTIGVLTSGGDAPGMNAAIRSVVRTALGKGLRVRGIRRGYQGLMEEEIIDLSARDVSDTIQRGGTILQTARCKEMRTEEGQQKAAAICKKYGIEGLVVIGGDGSFAGAQKLANLGINTIGIPGTIDLDIDCTEYTIGFDTAVNTAMEAIDKVRDTSTSHQRCSIVEVMGRDAGYLALWCGIANGAEEILLPEEHNYDESEIIKRIIENRDRGKKHYIIINAEGVGDSINMAKRIEEATGMETRATILGHMQRGGSPTAKDRVYASIMGAKAVELLCEGKTNRVVGYKHGEYIDVDIDEALNMEKKLPEYQLEIAKKLAI</sequence>
<feature type="binding site" evidence="15">
    <location>
        <begin position="25"/>
        <end position="29"/>
    </location>
    <ligand>
        <name>ADP</name>
        <dbReference type="ChEBI" id="CHEBI:456216"/>
        <note>allosteric activator; ligand shared between dimeric partners</note>
    </ligand>
</feature>
<gene>
    <name evidence="15 17" type="primary">pfkA</name>
    <name evidence="18" type="ORF">EDD74_11022</name>
    <name evidence="17" type="ORF">FAEUMB_04360</name>
</gene>
<dbReference type="HAMAP" id="MF_00339">
    <property type="entry name" value="Phosphofructokinase_I_B1"/>
    <property type="match status" value="1"/>
</dbReference>
<dbReference type="InterPro" id="IPR012828">
    <property type="entry name" value="PFKA_ATP_prok"/>
</dbReference>
<dbReference type="GO" id="GO:0046872">
    <property type="term" value="F:metal ion binding"/>
    <property type="evidence" value="ECO:0007669"/>
    <property type="project" value="UniProtKB-KW"/>
</dbReference>
<feature type="binding site" description="in other chain" evidence="15">
    <location>
        <position position="158"/>
    </location>
    <ligand>
        <name>ADP</name>
        <dbReference type="ChEBI" id="CHEBI:456216"/>
        <note>allosteric activator; ligand shared between dimeric partners</note>
    </ligand>
</feature>
<dbReference type="Gene3D" id="3.40.50.450">
    <property type="match status" value="1"/>
</dbReference>
<feature type="binding site" evidence="15">
    <location>
        <position position="107"/>
    </location>
    <ligand>
        <name>Mg(2+)</name>
        <dbReference type="ChEBI" id="CHEBI:18420"/>
        <note>catalytic</note>
    </ligand>
</feature>
<dbReference type="EC" id="2.7.1.11" evidence="15"/>
<evidence type="ECO:0000256" key="5">
    <source>
        <dbReference type="ARBA" id="ARBA00022490"/>
    </source>
</evidence>
<feature type="binding site" description="in other chain" evidence="15">
    <location>
        <position position="216"/>
    </location>
    <ligand>
        <name>ADP</name>
        <dbReference type="ChEBI" id="CHEBI:456216"/>
        <note>allosteric activator; ligand shared between dimeric partners</note>
    </ligand>
</feature>
<comment type="catalytic activity">
    <reaction evidence="14 15">
        <text>beta-D-fructose 6-phosphate + ATP = beta-D-fructose 1,6-bisphosphate + ADP + H(+)</text>
        <dbReference type="Rhea" id="RHEA:16109"/>
        <dbReference type="ChEBI" id="CHEBI:15378"/>
        <dbReference type="ChEBI" id="CHEBI:30616"/>
        <dbReference type="ChEBI" id="CHEBI:32966"/>
        <dbReference type="ChEBI" id="CHEBI:57634"/>
        <dbReference type="ChEBI" id="CHEBI:456216"/>
        <dbReference type="EC" id="2.7.1.11"/>
    </reaction>
</comment>
<dbReference type="GO" id="GO:0005524">
    <property type="term" value="F:ATP binding"/>
    <property type="evidence" value="ECO:0007669"/>
    <property type="project" value="UniProtKB-UniRule"/>
</dbReference>
<dbReference type="GO" id="GO:0016208">
    <property type="term" value="F:AMP binding"/>
    <property type="evidence" value="ECO:0007669"/>
    <property type="project" value="TreeGrafter"/>
</dbReference>
<evidence type="ECO:0000256" key="14">
    <source>
        <dbReference type="ARBA" id="ARBA00048070"/>
    </source>
</evidence>
<dbReference type="PROSITE" id="PS00433">
    <property type="entry name" value="PHOSPHOFRUCTOKINASE"/>
    <property type="match status" value="1"/>
</dbReference>
<accession>A0A4V2UQ12</accession>
<evidence type="ECO:0000256" key="10">
    <source>
        <dbReference type="ARBA" id="ARBA00022777"/>
    </source>
</evidence>
<dbReference type="UniPathway" id="UPA00109">
    <property type="reaction ID" value="UER00182"/>
</dbReference>
<name>A0A4V2UQ12_9FIRM</name>
<dbReference type="FunFam" id="3.40.50.450:FF:000001">
    <property type="entry name" value="ATP-dependent 6-phosphofructokinase"/>
    <property type="match status" value="1"/>
</dbReference>
<dbReference type="InterPro" id="IPR035966">
    <property type="entry name" value="PKF_sf"/>
</dbReference>
<evidence type="ECO:0000256" key="2">
    <source>
        <dbReference type="ARBA" id="ARBA00002659"/>
    </source>
</evidence>
<evidence type="ECO:0000313" key="17">
    <source>
        <dbReference type="EMBL" id="GBU03895.1"/>
    </source>
</evidence>
<evidence type="ECO:0000256" key="3">
    <source>
        <dbReference type="ARBA" id="ARBA00004496"/>
    </source>
</evidence>
<feature type="binding site" evidence="15">
    <location>
        <begin position="106"/>
        <end position="109"/>
    </location>
    <ligand>
        <name>ATP</name>
        <dbReference type="ChEBI" id="CHEBI:30616"/>
    </ligand>
</feature>
<dbReference type="RefSeq" id="WP_008977056.1">
    <property type="nucleotide sequence ID" value="NZ_BHEO01000002.1"/>
</dbReference>
<comment type="cofactor">
    <cofactor evidence="1 15">
        <name>Mg(2+)</name>
        <dbReference type="ChEBI" id="CHEBI:18420"/>
    </cofactor>
</comment>
<comment type="subcellular location">
    <subcellularLocation>
        <location evidence="3 15">Cytoplasm</location>
    </subcellularLocation>
</comment>
<reference evidence="17 20" key="1">
    <citation type="journal article" date="2018" name="Int. J. Syst. Evol. Microbiol.">
        <title>Draft Genome Sequence of Faecalimonas umbilicata JCM 30896T, an Acetate-Producing Bacterium Isolated from Human Feces.</title>
        <authorList>
            <person name="Sakamoto M."/>
            <person name="Ikeyama N."/>
            <person name="Yuki M."/>
            <person name="Ohkuma M."/>
        </authorList>
    </citation>
    <scope>NUCLEOTIDE SEQUENCE [LARGE SCALE GENOMIC DNA]</scope>
    <source>
        <strain evidence="17 20">EGH7</strain>
    </source>
</reference>
<evidence type="ECO:0000256" key="7">
    <source>
        <dbReference type="ARBA" id="ARBA00022679"/>
    </source>
</evidence>
<dbReference type="Proteomes" id="UP000294613">
    <property type="component" value="Unassembled WGS sequence"/>
</dbReference>
<dbReference type="NCBIfam" id="NF002872">
    <property type="entry name" value="PRK03202.1"/>
    <property type="match status" value="1"/>
</dbReference>
<evidence type="ECO:0000313" key="18">
    <source>
        <dbReference type="EMBL" id="TCS68197.1"/>
    </source>
</evidence>
<keyword evidence="9 15" id="KW-0547">Nucleotide-binding</keyword>
<protein>
    <recommendedName>
        <fullName evidence="15">ATP-dependent 6-phosphofructokinase</fullName>
        <shortName evidence="15">ATP-PFK</shortName>
        <shortName evidence="15">Phosphofructokinase</shortName>
        <ecNumber evidence="15">2.7.1.11</ecNumber>
    </recommendedName>
    <alternativeName>
        <fullName evidence="15">Phosphohexokinase</fullName>
    </alternativeName>
</protein>
<feature type="domain" description="Phosphofructokinase" evidence="16">
    <location>
        <begin position="8"/>
        <end position="280"/>
    </location>
</feature>
<keyword evidence="12 15" id="KW-0460">Magnesium</keyword>
<organism evidence="18 19">
    <name type="scientific">Faecalimonas umbilicata</name>
    <dbReference type="NCBI Taxonomy" id="1912855"/>
    <lineage>
        <taxon>Bacteria</taxon>
        <taxon>Bacillati</taxon>
        <taxon>Bacillota</taxon>
        <taxon>Clostridia</taxon>
        <taxon>Lachnospirales</taxon>
        <taxon>Lachnospiraceae</taxon>
        <taxon>Faecalimonas</taxon>
    </lineage>
</organism>
<feature type="binding site" description="in other chain" evidence="15">
    <location>
        <begin position="189"/>
        <end position="191"/>
    </location>
    <ligand>
        <name>ADP</name>
        <dbReference type="ChEBI" id="CHEBI:456216"/>
        <note>allosteric activator; ligand shared between dimeric partners</note>
    </ligand>
</feature>
<evidence type="ECO:0000259" key="16">
    <source>
        <dbReference type="Pfam" id="PF00365"/>
    </source>
</evidence>
<dbReference type="GO" id="GO:0042802">
    <property type="term" value="F:identical protein binding"/>
    <property type="evidence" value="ECO:0007669"/>
    <property type="project" value="TreeGrafter"/>
</dbReference>